<dbReference type="GO" id="GO:0006310">
    <property type="term" value="P:DNA recombination"/>
    <property type="evidence" value="ECO:0007669"/>
    <property type="project" value="UniProtKB-KW"/>
</dbReference>
<evidence type="ECO:0000256" key="4">
    <source>
        <dbReference type="ARBA" id="ARBA00023172"/>
    </source>
</evidence>
<dbReference type="OrthoDB" id="662444at2"/>
<dbReference type="PANTHER" id="PTHR30349:SF41">
    <property type="entry name" value="INTEGRASE_RECOMBINASE PROTEIN MJ0367-RELATED"/>
    <property type="match status" value="1"/>
</dbReference>
<evidence type="ECO:0000313" key="6">
    <source>
        <dbReference type="EMBL" id="EGK72116.1"/>
    </source>
</evidence>
<dbReference type="PROSITE" id="PS51898">
    <property type="entry name" value="TYR_RECOMBINASE"/>
    <property type="match status" value="1"/>
</dbReference>
<keyword evidence="3" id="KW-0238">DNA-binding</keyword>
<dbReference type="Gene3D" id="1.10.443.10">
    <property type="entry name" value="Intergrase catalytic core"/>
    <property type="match status" value="1"/>
</dbReference>
<feature type="domain" description="Tyr recombinase" evidence="5">
    <location>
        <begin position="222"/>
        <end position="448"/>
    </location>
</feature>
<comment type="caution">
    <text evidence="6">The sequence shown here is derived from an EMBL/GenBank/DDBJ whole genome shotgun (WGS) entry which is preliminary data.</text>
</comment>
<dbReference type="InterPro" id="IPR002104">
    <property type="entry name" value="Integrase_catalytic"/>
</dbReference>
<keyword evidence="2" id="KW-0229">DNA integration</keyword>
<evidence type="ECO:0000259" key="5">
    <source>
        <dbReference type="PROSITE" id="PS51898"/>
    </source>
</evidence>
<dbReference type="CDD" id="cd00397">
    <property type="entry name" value="DNA_BRE_C"/>
    <property type="match status" value="1"/>
</dbReference>
<evidence type="ECO:0000256" key="1">
    <source>
        <dbReference type="ARBA" id="ARBA00008857"/>
    </source>
</evidence>
<dbReference type="InterPro" id="IPR050090">
    <property type="entry name" value="Tyrosine_recombinase_XerCD"/>
</dbReference>
<organism evidence="6 7">
    <name type="scientific">Methyloversatilis universalis (strain ATCC BAA-1314 / DSM 25237 / JCM 13912 / CCUG 52030 / FAM5)</name>
    <dbReference type="NCBI Taxonomy" id="1000565"/>
    <lineage>
        <taxon>Bacteria</taxon>
        <taxon>Pseudomonadati</taxon>
        <taxon>Pseudomonadota</taxon>
        <taxon>Betaproteobacteria</taxon>
        <taxon>Nitrosomonadales</taxon>
        <taxon>Sterolibacteriaceae</taxon>
        <taxon>Methyloversatilis</taxon>
    </lineage>
</organism>
<keyword evidence="7" id="KW-1185">Reference proteome</keyword>
<comment type="similarity">
    <text evidence="1">Belongs to the 'phage' integrase family.</text>
</comment>
<dbReference type="AlphaFoldDB" id="F5RBE5"/>
<dbReference type="GO" id="GO:0015074">
    <property type="term" value="P:DNA integration"/>
    <property type="evidence" value="ECO:0007669"/>
    <property type="project" value="UniProtKB-KW"/>
</dbReference>
<dbReference type="InterPro" id="IPR013762">
    <property type="entry name" value="Integrase-like_cat_sf"/>
</dbReference>
<dbReference type="Pfam" id="PF00589">
    <property type="entry name" value="Phage_integrase"/>
    <property type="match status" value="1"/>
</dbReference>
<dbReference type="Proteomes" id="UP000005019">
    <property type="component" value="Unassembled WGS sequence"/>
</dbReference>
<reference evidence="6 7" key="1">
    <citation type="journal article" date="2011" name="J. Bacteriol.">
        <title>Genome sequence of Methyloversatilis universalis FAM5T, a methylotrophic representative of the order Rhodocyclales.</title>
        <authorList>
            <person name="Kittichotirat W."/>
            <person name="Good N.M."/>
            <person name="Hall R."/>
            <person name="Bringel F."/>
            <person name="Lajus A."/>
            <person name="Medigue C."/>
            <person name="Smalley N.E."/>
            <person name="Beck D."/>
            <person name="Bumgarner R."/>
            <person name="Vuilleumier S."/>
            <person name="Kalyuzhnaya M.G."/>
        </authorList>
    </citation>
    <scope>NUCLEOTIDE SEQUENCE [LARGE SCALE GENOMIC DNA]</scope>
    <source>
        <strain evidence="7">ATCC BAA-1314 / JCM 13912 / FAM5</strain>
    </source>
</reference>
<evidence type="ECO:0000313" key="7">
    <source>
        <dbReference type="Proteomes" id="UP000005019"/>
    </source>
</evidence>
<dbReference type="SUPFAM" id="SSF56349">
    <property type="entry name" value="DNA breaking-rejoining enzymes"/>
    <property type="match status" value="1"/>
</dbReference>
<accession>F5RBE5</accession>
<dbReference type="RefSeq" id="WP_008060521.1">
    <property type="nucleotide sequence ID" value="NZ_AFHG01000043.1"/>
</dbReference>
<gene>
    <name evidence="6" type="ORF">METUNv1_01588</name>
</gene>
<dbReference type="InterPro" id="IPR011010">
    <property type="entry name" value="DNA_brk_join_enz"/>
</dbReference>
<name>F5RBE5_METUF</name>
<evidence type="ECO:0000256" key="3">
    <source>
        <dbReference type="ARBA" id="ARBA00023125"/>
    </source>
</evidence>
<keyword evidence="4" id="KW-0233">DNA recombination</keyword>
<protein>
    <recommendedName>
        <fullName evidence="5">Tyr recombinase domain-containing protein</fullName>
    </recommendedName>
</protein>
<sequence>MAGLKNFVRVETDRLGHTTWVLLDEQGIPVPAFSYFCEKNWDYAFATQKRYAEVVAGFLDYLVEAKAFGASSAPSKRHLNEVIDTYPVILRDGTRVVCARVSASLQQSPENKWLADVCHALERKPIAANSFSNTLAAINRFLRLSESLAVEAFERAKLLGLEHQDSYSSLIAALSGADRLSAAEKRNMRMNSVLGSVMRFRGEGLTRPRRLVNPSEPIQTDLRNPDFPLDYVLPLASAATSWRDRALWLLLAASGIRVSEALNLQWSDIDIQNQRIYVLDPLGRRLGGDLTVQEQARFKGREVSMTYLIQPFRQAFFQALEQYVKTEYVPPRNKSEGDYVFQYVEPGLRGKPYVGASDAALNKSFKAACERASVPQPNVGKKHWTLHSLRHLYGVYMVNDFPVDPEKGLFGLELAEVQVLMGHKSISSTRIYARKKRRSIERRLAQADQYLLGLREDQLLAIPRDPDGDRRD</sequence>
<dbReference type="GO" id="GO:0003677">
    <property type="term" value="F:DNA binding"/>
    <property type="evidence" value="ECO:0007669"/>
    <property type="project" value="UniProtKB-KW"/>
</dbReference>
<evidence type="ECO:0000256" key="2">
    <source>
        <dbReference type="ARBA" id="ARBA00022908"/>
    </source>
</evidence>
<dbReference type="EMBL" id="AFHG01000043">
    <property type="protein sequence ID" value="EGK72116.1"/>
    <property type="molecule type" value="Genomic_DNA"/>
</dbReference>
<proteinExistence type="inferred from homology"/>
<dbReference type="eggNOG" id="COG0582">
    <property type="taxonomic scope" value="Bacteria"/>
</dbReference>
<dbReference type="PANTHER" id="PTHR30349">
    <property type="entry name" value="PHAGE INTEGRASE-RELATED"/>
    <property type="match status" value="1"/>
</dbReference>
<dbReference type="STRING" id="1000565.METUNv1_01588"/>